<evidence type="ECO:0000256" key="5">
    <source>
        <dbReference type="SAM" id="MobiDB-lite"/>
    </source>
</evidence>
<feature type="compositionally biased region" description="Basic residues" evidence="5">
    <location>
        <begin position="202"/>
        <end position="219"/>
    </location>
</feature>
<dbReference type="InParanoid" id="D8PW40"/>
<evidence type="ECO:0008006" key="8">
    <source>
        <dbReference type="Google" id="ProtNLM"/>
    </source>
</evidence>
<dbReference type="PANTHER" id="PTHR43544:SF7">
    <property type="entry name" value="NADB-LER2"/>
    <property type="match status" value="1"/>
</dbReference>
<organism evidence="7">
    <name type="scientific">Schizophyllum commune (strain H4-8 / FGSC 9210)</name>
    <name type="common">Split gill fungus</name>
    <dbReference type="NCBI Taxonomy" id="578458"/>
    <lineage>
        <taxon>Eukaryota</taxon>
        <taxon>Fungi</taxon>
        <taxon>Dikarya</taxon>
        <taxon>Basidiomycota</taxon>
        <taxon>Agaricomycotina</taxon>
        <taxon>Agaricomycetes</taxon>
        <taxon>Agaricomycetidae</taxon>
        <taxon>Agaricales</taxon>
        <taxon>Schizophyllaceae</taxon>
        <taxon>Schizophyllum</taxon>
    </lineage>
</organism>
<dbReference type="PRINTS" id="PR00080">
    <property type="entry name" value="SDRFAMILY"/>
</dbReference>
<evidence type="ECO:0000256" key="2">
    <source>
        <dbReference type="ARBA" id="ARBA00022857"/>
    </source>
</evidence>
<accession>D8PW40</accession>
<comment type="similarity">
    <text evidence="1 4">Belongs to the short-chain dehydrogenases/reductases (SDR) family.</text>
</comment>
<dbReference type="GO" id="GO:0005737">
    <property type="term" value="C:cytoplasm"/>
    <property type="evidence" value="ECO:0007669"/>
    <property type="project" value="TreeGrafter"/>
</dbReference>
<protein>
    <recommendedName>
        <fullName evidence="8">NAD(P)-binding protein</fullName>
    </recommendedName>
</protein>
<dbReference type="VEuPathDB" id="FungiDB:SCHCODRAFT_02606988"/>
<keyword evidence="2" id="KW-0521">NADP</keyword>
<dbReference type="EMBL" id="GL377303">
    <property type="protein sequence ID" value="EFJ00970.1"/>
    <property type="molecule type" value="Genomic_DNA"/>
</dbReference>
<evidence type="ECO:0000256" key="4">
    <source>
        <dbReference type="RuleBase" id="RU000363"/>
    </source>
</evidence>
<dbReference type="OMA" id="ENDWIIC"/>
<feature type="compositionally biased region" description="Basic and acidic residues" evidence="5">
    <location>
        <begin position="220"/>
        <end position="238"/>
    </location>
</feature>
<reference evidence="6 7" key="1">
    <citation type="journal article" date="2010" name="Nat. Biotechnol.">
        <title>Genome sequence of the model mushroom Schizophyllum commune.</title>
        <authorList>
            <person name="Ohm R.A."/>
            <person name="de Jong J.F."/>
            <person name="Lugones L.G."/>
            <person name="Aerts A."/>
            <person name="Kothe E."/>
            <person name="Stajich J.E."/>
            <person name="de Vries R.P."/>
            <person name="Record E."/>
            <person name="Levasseur A."/>
            <person name="Baker S.E."/>
            <person name="Bartholomew K.A."/>
            <person name="Coutinho P.M."/>
            <person name="Erdmann S."/>
            <person name="Fowler T.J."/>
            <person name="Gathman A.C."/>
            <person name="Lombard V."/>
            <person name="Henrissat B."/>
            <person name="Knabe N."/>
            <person name="Kuees U."/>
            <person name="Lilly W.W."/>
            <person name="Lindquist E."/>
            <person name="Lucas S."/>
            <person name="Magnuson J.K."/>
            <person name="Piumi F."/>
            <person name="Raudaskoski M."/>
            <person name="Salamov A."/>
            <person name="Schmutz J."/>
            <person name="Schwarze F.W.M.R."/>
            <person name="vanKuyk P.A."/>
            <person name="Horton J.S."/>
            <person name="Grigoriev I.V."/>
            <person name="Woesten H.A.B."/>
        </authorList>
    </citation>
    <scope>NUCLEOTIDE SEQUENCE [LARGE SCALE GENOMIC DNA]</scope>
    <source>
        <strain evidence="7">H4-8 / FGSC 9210</strain>
    </source>
</reference>
<evidence type="ECO:0000256" key="3">
    <source>
        <dbReference type="ARBA" id="ARBA00023002"/>
    </source>
</evidence>
<proteinExistence type="inferred from homology"/>
<keyword evidence="7" id="KW-1185">Reference proteome</keyword>
<dbReference type="eggNOG" id="KOG1611">
    <property type="taxonomic scope" value="Eukaryota"/>
</dbReference>
<gene>
    <name evidence="6" type="ORF">SCHCODRAFT_65654</name>
</gene>
<dbReference type="AlphaFoldDB" id="D8PW40"/>
<keyword evidence="3" id="KW-0560">Oxidoreductase</keyword>
<dbReference type="SUPFAM" id="SSF51735">
    <property type="entry name" value="NAD(P)-binding Rossmann-fold domains"/>
    <property type="match status" value="1"/>
</dbReference>
<evidence type="ECO:0000313" key="6">
    <source>
        <dbReference type="EMBL" id="EFJ00970.1"/>
    </source>
</evidence>
<dbReference type="Pfam" id="PF00106">
    <property type="entry name" value="adh_short"/>
    <property type="match status" value="1"/>
</dbReference>
<dbReference type="Gene3D" id="3.40.50.720">
    <property type="entry name" value="NAD(P)-binding Rossmann-like Domain"/>
    <property type="match status" value="1"/>
</dbReference>
<dbReference type="InterPro" id="IPR051468">
    <property type="entry name" value="Fungal_SecMetab_SDRs"/>
</dbReference>
<dbReference type="PANTHER" id="PTHR43544">
    <property type="entry name" value="SHORT-CHAIN DEHYDROGENASE/REDUCTASE"/>
    <property type="match status" value="1"/>
</dbReference>
<feature type="compositionally biased region" description="Basic residues" evidence="5">
    <location>
        <begin position="239"/>
        <end position="254"/>
    </location>
</feature>
<name>D8PW40_SCHCM</name>
<dbReference type="PRINTS" id="PR00081">
    <property type="entry name" value="GDHRDH"/>
</dbReference>
<dbReference type="GO" id="GO:0016491">
    <property type="term" value="F:oxidoreductase activity"/>
    <property type="evidence" value="ECO:0007669"/>
    <property type="project" value="UniProtKB-KW"/>
</dbReference>
<sequence>MSLTYLVSGANRGIGLGLVTALAGRPNTTVFAGARNPAAATDLNALAAKHPNNLHVLKLVSGDKPGNLAAVEEIRKKAGKLDVVIANAGIGDFFASTLEMKPEEMTRHFDVNVNGTLVLFQATYPLLKESPVRKFVPIGSLVGSVSIGSQFPARMLAYGASKAALHYLTRKIYQEHPDLSEYCFRCYSSTHSNAPPSCLRRQPGRRCRDRHGHAHLRGRAWHEGHDPHQRRGLRQRDAQHHRRRDPRVSRRRVR</sequence>
<evidence type="ECO:0000256" key="1">
    <source>
        <dbReference type="ARBA" id="ARBA00006484"/>
    </source>
</evidence>
<dbReference type="Proteomes" id="UP000007431">
    <property type="component" value="Unassembled WGS sequence"/>
</dbReference>
<feature type="region of interest" description="Disordered" evidence="5">
    <location>
        <begin position="191"/>
        <end position="254"/>
    </location>
</feature>
<dbReference type="FunCoup" id="D8PW40">
    <property type="interactions" value="136"/>
</dbReference>
<dbReference type="InterPro" id="IPR036291">
    <property type="entry name" value="NAD(P)-bd_dom_sf"/>
</dbReference>
<evidence type="ECO:0000313" key="7">
    <source>
        <dbReference type="Proteomes" id="UP000007431"/>
    </source>
</evidence>
<dbReference type="HOGENOM" id="CLU_010194_9_1_1"/>
<dbReference type="InterPro" id="IPR002347">
    <property type="entry name" value="SDR_fam"/>
</dbReference>